<dbReference type="InterPro" id="IPR003593">
    <property type="entry name" value="AAA+_ATPase"/>
</dbReference>
<keyword evidence="6" id="KW-1278">Translocase</keyword>
<evidence type="ECO:0000256" key="8">
    <source>
        <dbReference type="ARBA" id="ARBA00023251"/>
    </source>
</evidence>
<dbReference type="InterPro" id="IPR003439">
    <property type="entry name" value="ABC_transporter-like_ATP-bd"/>
</dbReference>
<keyword evidence="3" id="KW-1003">Cell membrane</keyword>
<dbReference type="InterPro" id="IPR027417">
    <property type="entry name" value="P-loop_NTPase"/>
</dbReference>
<dbReference type="NCBIfam" id="TIGR01188">
    <property type="entry name" value="drrA"/>
    <property type="match status" value="1"/>
</dbReference>
<evidence type="ECO:0000256" key="4">
    <source>
        <dbReference type="ARBA" id="ARBA00022741"/>
    </source>
</evidence>
<dbReference type="eggNOG" id="COG1131">
    <property type="taxonomic scope" value="Bacteria"/>
</dbReference>
<dbReference type="Proteomes" id="UP000002219">
    <property type="component" value="Chromosome 1"/>
</dbReference>
<evidence type="ECO:0000313" key="11">
    <source>
        <dbReference type="EMBL" id="ADH68307.1"/>
    </source>
</evidence>
<evidence type="ECO:0000256" key="2">
    <source>
        <dbReference type="ARBA" id="ARBA00022448"/>
    </source>
</evidence>
<reference evidence="11 12" key="1">
    <citation type="journal article" date="2010" name="Stand. Genomic Sci.">
        <title>Complete genome sequence of Nocardiopsis dassonvillei type strain (IMRU 509).</title>
        <authorList>
            <person name="Sun H."/>
            <person name="Lapidus A."/>
            <person name="Nolan M."/>
            <person name="Lucas S."/>
            <person name="Del Rio T.G."/>
            <person name="Tice H."/>
            <person name="Cheng J.F."/>
            <person name="Tapia R."/>
            <person name="Han C."/>
            <person name="Goodwin L."/>
            <person name="Pitluck S."/>
            <person name="Pagani I."/>
            <person name="Ivanova N."/>
            <person name="Mavromatis K."/>
            <person name="Mikhailova N."/>
            <person name="Pati A."/>
            <person name="Chen A."/>
            <person name="Palaniappan K."/>
            <person name="Land M."/>
            <person name="Hauser L."/>
            <person name="Chang Y.J."/>
            <person name="Jeffries C.D."/>
            <person name="Djao O.D."/>
            <person name="Rohde M."/>
            <person name="Sikorski J."/>
            <person name="Goker M."/>
            <person name="Woyke T."/>
            <person name="Bristow J."/>
            <person name="Eisen J.A."/>
            <person name="Markowitz V."/>
            <person name="Hugenholtz P."/>
            <person name="Kyrpides N.C."/>
            <person name="Klenk H.P."/>
        </authorList>
    </citation>
    <scope>NUCLEOTIDE SEQUENCE [LARGE SCALE GENOMIC DNA]</scope>
    <source>
        <strain evidence="12">ATCC 23218 / DSM 43111 / CIP 107115 / JCM 7437 / KCTC 9190 / NBRC 14626 / NCTC 10488 / NRRL B-5397 / IMRU 509</strain>
    </source>
</reference>
<evidence type="ECO:0000259" key="10">
    <source>
        <dbReference type="PROSITE" id="PS50893"/>
    </source>
</evidence>
<dbReference type="GO" id="GO:0005524">
    <property type="term" value="F:ATP binding"/>
    <property type="evidence" value="ECO:0007669"/>
    <property type="project" value="UniProtKB-KW"/>
</dbReference>
<keyword evidence="2" id="KW-0813">Transport</keyword>
<protein>
    <submittedName>
        <fullName evidence="11">Daunorubicin resistance ABC transporter ATPase subunit</fullName>
    </submittedName>
</protein>
<dbReference type="Pfam" id="PF13732">
    <property type="entry name" value="DrrA1-3_C"/>
    <property type="match status" value="1"/>
</dbReference>
<dbReference type="PANTHER" id="PTHR42711:SF19">
    <property type="entry name" value="DOXORUBICIN RESISTANCE ATP-BINDING PROTEIN DRRA"/>
    <property type="match status" value="1"/>
</dbReference>
<dbReference type="PANTHER" id="PTHR42711">
    <property type="entry name" value="ABC TRANSPORTER ATP-BINDING PROTEIN"/>
    <property type="match status" value="1"/>
</dbReference>
<dbReference type="GO" id="GO:1900753">
    <property type="term" value="P:doxorubicin transport"/>
    <property type="evidence" value="ECO:0007669"/>
    <property type="project" value="InterPro"/>
</dbReference>
<dbReference type="SUPFAM" id="SSF52540">
    <property type="entry name" value="P-loop containing nucleoside triphosphate hydrolases"/>
    <property type="match status" value="1"/>
</dbReference>
<dbReference type="GO" id="GO:0046677">
    <property type="term" value="P:response to antibiotic"/>
    <property type="evidence" value="ECO:0007669"/>
    <property type="project" value="UniProtKB-KW"/>
</dbReference>
<dbReference type="InterPro" id="IPR017871">
    <property type="entry name" value="ABC_transporter-like_CS"/>
</dbReference>
<dbReference type="Pfam" id="PF00005">
    <property type="entry name" value="ABC_tran"/>
    <property type="match status" value="1"/>
</dbReference>
<dbReference type="InterPro" id="IPR025302">
    <property type="entry name" value="DrrA1/2-like_C"/>
</dbReference>
<evidence type="ECO:0000256" key="1">
    <source>
        <dbReference type="ARBA" id="ARBA00004413"/>
    </source>
</evidence>
<evidence type="ECO:0000313" key="12">
    <source>
        <dbReference type="Proteomes" id="UP000002219"/>
    </source>
</evidence>
<dbReference type="GO" id="GO:0043215">
    <property type="term" value="P:daunorubicin transport"/>
    <property type="evidence" value="ECO:0007669"/>
    <property type="project" value="InterPro"/>
</dbReference>
<evidence type="ECO:0000256" key="9">
    <source>
        <dbReference type="ARBA" id="ARBA00049985"/>
    </source>
</evidence>
<keyword evidence="7" id="KW-0472">Membrane</keyword>
<dbReference type="KEGG" id="nda:Ndas_2896"/>
<gene>
    <name evidence="11" type="ordered locus">Ndas_2896</name>
</gene>
<dbReference type="PROSITE" id="PS50893">
    <property type="entry name" value="ABC_TRANSPORTER_2"/>
    <property type="match status" value="1"/>
</dbReference>
<comment type="subcellular location">
    <subcellularLocation>
        <location evidence="1">Cell membrane</location>
        <topology evidence="1">Peripheral membrane protein</topology>
        <orientation evidence="1">Cytoplasmic side</orientation>
    </subcellularLocation>
</comment>
<dbReference type="EMBL" id="CP002040">
    <property type="protein sequence ID" value="ADH68307.1"/>
    <property type="molecule type" value="Genomic_DNA"/>
</dbReference>
<dbReference type="Gene3D" id="3.40.50.300">
    <property type="entry name" value="P-loop containing nucleotide triphosphate hydrolases"/>
    <property type="match status" value="1"/>
</dbReference>
<dbReference type="HOGENOM" id="CLU_000604_1_2_11"/>
<keyword evidence="12" id="KW-1185">Reference proteome</keyword>
<evidence type="ECO:0000256" key="3">
    <source>
        <dbReference type="ARBA" id="ARBA00022475"/>
    </source>
</evidence>
<name>D7B0S2_NOCDD</name>
<dbReference type="GO" id="GO:0005886">
    <property type="term" value="C:plasma membrane"/>
    <property type="evidence" value="ECO:0007669"/>
    <property type="project" value="UniProtKB-SubCell"/>
</dbReference>
<dbReference type="PROSITE" id="PS00211">
    <property type="entry name" value="ABC_TRANSPORTER_1"/>
    <property type="match status" value="1"/>
</dbReference>
<sequence>MSPVLKNGAFTPNNEMTDAIRAEGLVKQFKGKRALDGVDLRARTGAVLGVLGPNGSGKTTTVRILATLLRPDGGHAEVGGFDVARQPHEVRRLIGLTGQYAAVDADLTGTQNLVLIARLLGFDRAGARARSAELMERFELSDAAGRPAKTYSGGMRRRLDLAASLVGRPSLLYLDEPTTGLDPHSRNGLWDVVRGLVDDGVTVLLTTQYLEEADQLADDLMVLDHGRVISEGTPEELKSRAGNQVLEVRTVETGQLSLATGIIEAVTSTPVTSDGLLASVPVTDSAVLPEVVRRLDEQGVAVAELSLRKPSLDEVFLALTGHAAEEEAPRGAVDEGTRA</sequence>
<evidence type="ECO:0000256" key="5">
    <source>
        <dbReference type="ARBA" id="ARBA00022840"/>
    </source>
</evidence>
<dbReference type="STRING" id="446468.Ndas_2896"/>
<keyword evidence="5" id="KW-0067">ATP-binding</keyword>
<feature type="domain" description="ABC transporter" evidence="10">
    <location>
        <begin position="20"/>
        <end position="250"/>
    </location>
</feature>
<dbReference type="SMART" id="SM00382">
    <property type="entry name" value="AAA"/>
    <property type="match status" value="1"/>
</dbReference>
<evidence type="ECO:0000256" key="7">
    <source>
        <dbReference type="ARBA" id="ARBA00023136"/>
    </source>
</evidence>
<proteinExistence type="inferred from homology"/>
<evidence type="ECO:0000256" key="6">
    <source>
        <dbReference type="ARBA" id="ARBA00022967"/>
    </source>
</evidence>
<keyword evidence="8" id="KW-0046">Antibiotic resistance</keyword>
<dbReference type="GO" id="GO:0016887">
    <property type="term" value="F:ATP hydrolysis activity"/>
    <property type="evidence" value="ECO:0007669"/>
    <property type="project" value="InterPro"/>
</dbReference>
<comment type="similarity">
    <text evidence="9">Belongs to the ABC transporter superfamily. Drug exporter-1 (DrugE1) (TC 3.A.1.105) family.</text>
</comment>
<dbReference type="AlphaFoldDB" id="D7B0S2"/>
<accession>D7B0S2</accession>
<dbReference type="InterPro" id="IPR050763">
    <property type="entry name" value="ABC_transporter_ATP-binding"/>
</dbReference>
<keyword evidence="4" id="KW-0547">Nucleotide-binding</keyword>
<dbReference type="InterPro" id="IPR005894">
    <property type="entry name" value="DrrA"/>
</dbReference>
<dbReference type="FunFam" id="3.40.50.300:FF:000589">
    <property type="entry name" value="ABC transporter, ATP-binding subunit"/>
    <property type="match status" value="1"/>
</dbReference>
<organism evidence="11 12">
    <name type="scientific">Nocardiopsis dassonvillei (strain ATCC 23218 / DSM 43111 / CIP 107115 / JCM 7437 / KCTC 9190 / NBRC 14626 / NCTC 10488 / NRRL B-5397 / IMRU 509)</name>
    <name type="common">Actinomadura dassonvillei</name>
    <dbReference type="NCBI Taxonomy" id="446468"/>
    <lineage>
        <taxon>Bacteria</taxon>
        <taxon>Bacillati</taxon>
        <taxon>Actinomycetota</taxon>
        <taxon>Actinomycetes</taxon>
        <taxon>Streptosporangiales</taxon>
        <taxon>Nocardiopsidaceae</taxon>
        <taxon>Nocardiopsis</taxon>
    </lineage>
</organism>